<accession>A0A1V0GVG5</accession>
<sequence length="60" mass="5971">MPSGGYKGFGIGLMVELFAAAMTGATLGIHASPFSGTSGGPPRTGQFFIACDPSLTSNSC</sequence>
<dbReference type="Pfam" id="PF02615">
    <property type="entry name" value="Ldh_2"/>
    <property type="match status" value="1"/>
</dbReference>
<dbReference type="InterPro" id="IPR036111">
    <property type="entry name" value="Mal/L-sulfo/L-lacto_DH-like_sf"/>
</dbReference>
<dbReference type="GO" id="GO:0016491">
    <property type="term" value="F:oxidoreductase activity"/>
    <property type="evidence" value="ECO:0007669"/>
    <property type="project" value="UniProtKB-KW"/>
</dbReference>
<dbReference type="AlphaFoldDB" id="A0A1V0GVG5"/>
<dbReference type="Gene3D" id="3.30.1370.60">
    <property type="entry name" value="Hypothetical oxidoreductase yiak, domain 2"/>
    <property type="match status" value="1"/>
</dbReference>
<dbReference type="EMBL" id="CP020442">
    <property type="protein sequence ID" value="ARC37811.1"/>
    <property type="molecule type" value="Genomic_DNA"/>
</dbReference>
<dbReference type="Proteomes" id="UP000191257">
    <property type="component" value="Chromosome"/>
</dbReference>
<evidence type="ECO:0000313" key="3">
    <source>
        <dbReference type="Proteomes" id="UP000191257"/>
    </source>
</evidence>
<dbReference type="InterPro" id="IPR043143">
    <property type="entry name" value="Mal/L-sulf/L-lact_DH-like_NADP"/>
</dbReference>
<dbReference type="STRING" id="147645.A6J80_16885"/>
<evidence type="ECO:0000313" key="2">
    <source>
        <dbReference type="EMBL" id="ARC37811.1"/>
    </source>
</evidence>
<organism evidence="2 3">
    <name type="scientific">Paracoccus yeei</name>
    <dbReference type="NCBI Taxonomy" id="147645"/>
    <lineage>
        <taxon>Bacteria</taxon>
        <taxon>Pseudomonadati</taxon>
        <taxon>Pseudomonadota</taxon>
        <taxon>Alphaproteobacteria</taxon>
        <taxon>Rhodobacterales</taxon>
        <taxon>Paracoccaceae</taxon>
        <taxon>Paracoccus</taxon>
    </lineage>
</organism>
<name>A0A1V0GVG5_9RHOB</name>
<keyword evidence="3" id="KW-1185">Reference proteome</keyword>
<proteinExistence type="predicted"/>
<protein>
    <submittedName>
        <fullName evidence="2">Uncharacterized protein</fullName>
    </submittedName>
</protein>
<dbReference type="SUPFAM" id="SSF89733">
    <property type="entry name" value="L-sulfolactate dehydrogenase-like"/>
    <property type="match status" value="1"/>
</dbReference>
<dbReference type="InterPro" id="IPR003767">
    <property type="entry name" value="Malate/L-lactate_DH-like"/>
</dbReference>
<gene>
    <name evidence="2" type="ORF">A6J80_16885</name>
</gene>
<reference evidence="2" key="1">
    <citation type="submission" date="2017-12" db="EMBL/GenBank/DDBJ databases">
        <title>FDA dAtabase for Regulatory Grade micrObial Sequences (FDA-ARGOS): Supporting development and validation of Infectious Disease Dx tests.</title>
        <authorList>
            <person name="Campos J."/>
            <person name="Goldberg B."/>
            <person name="Tallon L."/>
            <person name="Sadzewicz L."/>
            <person name="Sengamalay N."/>
            <person name="Ott S."/>
            <person name="Godinez A."/>
            <person name="Nagaraj S."/>
            <person name="Vyas G."/>
            <person name="Aluvathingal J."/>
            <person name="Nadendla S."/>
            <person name="Geyer C."/>
            <person name="Nandy P."/>
            <person name="Hobson J."/>
            <person name="Sichtig H."/>
        </authorList>
    </citation>
    <scope>NUCLEOTIDE SEQUENCE</scope>
    <source>
        <strain evidence="2">FDAARGOS_252</strain>
    </source>
</reference>
<dbReference type="KEGG" id="pye:A6J80_16885"/>
<keyword evidence="1" id="KW-0560">Oxidoreductase</keyword>
<evidence type="ECO:0000256" key="1">
    <source>
        <dbReference type="ARBA" id="ARBA00023002"/>
    </source>
</evidence>